<comment type="caution">
    <text evidence="16">The sequence shown here is derived from an EMBL/GenBank/DDBJ whole genome shotgun (WGS) entry which is preliminary data.</text>
</comment>
<name>A0A9Q3BX88_9BASI</name>
<dbReference type="InterPro" id="IPR012337">
    <property type="entry name" value="RNaseH-like_sf"/>
</dbReference>
<dbReference type="PANTHER" id="PTHR42648:SF11">
    <property type="entry name" value="TRANSPOSON TY4-P GAG-POL POLYPROTEIN"/>
    <property type="match status" value="1"/>
</dbReference>
<dbReference type="GO" id="GO:0006310">
    <property type="term" value="P:DNA recombination"/>
    <property type="evidence" value="ECO:0007669"/>
    <property type="project" value="UniProtKB-KW"/>
</dbReference>
<keyword evidence="6" id="KW-0378">Hydrolase</keyword>
<comment type="catalytic activity">
    <reaction evidence="13">
        <text>DNA(n) + a 2'-deoxyribonucleoside 5'-triphosphate = DNA(n+1) + diphosphate</text>
        <dbReference type="Rhea" id="RHEA:22508"/>
        <dbReference type="Rhea" id="RHEA-COMP:17339"/>
        <dbReference type="Rhea" id="RHEA-COMP:17340"/>
        <dbReference type="ChEBI" id="CHEBI:33019"/>
        <dbReference type="ChEBI" id="CHEBI:61560"/>
        <dbReference type="ChEBI" id="CHEBI:173112"/>
        <dbReference type="EC" id="2.7.7.49"/>
    </reaction>
</comment>
<evidence type="ECO:0000256" key="7">
    <source>
        <dbReference type="ARBA" id="ARBA00022842"/>
    </source>
</evidence>
<keyword evidence="11" id="KW-0239">DNA-directed DNA polymerase</keyword>
<keyword evidence="17" id="KW-1185">Reference proteome</keyword>
<keyword evidence="11" id="KW-0808">Transferase</keyword>
<evidence type="ECO:0000259" key="15">
    <source>
        <dbReference type="PROSITE" id="PS50994"/>
    </source>
</evidence>
<gene>
    <name evidence="16" type="ORF">O181_012408</name>
</gene>
<evidence type="ECO:0000256" key="13">
    <source>
        <dbReference type="ARBA" id="ARBA00048173"/>
    </source>
</evidence>
<evidence type="ECO:0000256" key="2">
    <source>
        <dbReference type="ARBA" id="ARBA00022695"/>
    </source>
</evidence>
<dbReference type="AlphaFoldDB" id="A0A9Q3BX88"/>
<dbReference type="InterPro" id="IPR001584">
    <property type="entry name" value="Integrase_cat-core"/>
</dbReference>
<evidence type="ECO:0000256" key="3">
    <source>
        <dbReference type="ARBA" id="ARBA00022722"/>
    </source>
</evidence>
<keyword evidence="4" id="KW-0479">Metal-binding</keyword>
<evidence type="ECO:0000256" key="10">
    <source>
        <dbReference type="ARBA" id="ARBA00022918"/>
    </source>
</evidence>
<keyword evidence="9" id="KW-0229">DNA integration</keyword>
<dbReference type="GO" id="GO:0003964">
    <property type="term" value="F:RNA-directed DNA polymerase activity"/>
    <property type="evidence" value="ECO:0007669"/>
    <property type="project" value="UniProtKB-KW"/>
</dbReference>
<dbReference type="OrthoDB" id="3257332at2759"/>
<keyword evidence="5" id="KW-0255">Endonuclease</keyword>
<feature type="domain" description="Integrase catalytic" evidence="15">
    <location>
        <begin position="1"/>
        <end position="91"/>
    </location>
</feature>
<evidence type="ECO:0000256" key="5">
    <source>
        <dbReference type="ARBA" id="ARBA00022759"/>
    </source>
</evidence>
<dbReference type="PANTHER" id="PTHR42648">
    <property type="entry name" value="TRANSPOSASE, PUTATIVE-RELATED"/>
    <property type="match status" value="1"/>
</dbReference>
<dbReference type="GO" id="GO:0016787">
    <property type="term" value="F:hydrolase activity"/>
    <property type="evidence" value="ECO:0007669"/>
    <property type="project" value="UniProtKB-KW"/>
</dbReference>
<dbReference type="GO" id="GO:0003887">
    <property type="term" value="F:DNA-directed DNA polymerase activity"/>
    <property type="evidence" value="ECO:0007669"/>
    <property type="project" value="UniProtKB-KW"/>
</dbReference>
<protein>
    <recommendedName>
        <fullName evidence="15">Integrase catalytic domain-containing protein</fullName>
    </recommendedName>
</protein>
<sequence>MQGSSPLQLSLALSRMGVSFVPLLTYLPQENGEAARLNRTLGDMAQAMLTQSDMPTHFWHYVYASACYIHNRLPNLQCANSSPYQELFGWVLEITTLYPFGVEAIVHLPPTHQAHKLAPRGVQWTNKLIQSESMVFTQLQPERVLAGRAKKGTLPHIPYVMSLGEVLTKKYMADKNKAISLLPLAKDITIPEHLGQALGGPQQGDWQKVCLAELDQMKQRDVWEVINKMPGMTPSSHRWVFDIKHNPNGTVERFKAQMVARGDHQ</sequence>
<evidence type="ECO:0000256" key="6">
    <source>
        <dbReference type="ARBA" id="ARBA00022801"/>
    </source>
</evidence>
<dbReference type="GO" id="GO:0003723">
    <property type="term" value="F:RNA binding"/>
    <property type="evidence" value="ECO:0007669"/>
    <property type="project" value="UniProtKB-KW"/>
</dbReference>
<evidence type="ECO:0000256" key="12">
    <source>
        <dbReference type="ARBA" id="ARBA00023172"/>
    </source>
</evidence>
<dbReference type="EMBL" id="AVOT02003170">
    <property type="protein sequence ID" value="MBW0472693.1"/>
    <property type="molecule type" value="Genomic_DNA"/>
</dbReference>
<dbReference type="GO" id="GO:0046872">
    <property type="term" value="F:metal ion binding"/>
    <property type="evidence" value="ECO:0007669"/>
    <property type="project" value="UniProtKB-KW"/>
</dbReference>
<reference evidence="16" key="1">
    <citation type="submission" date="2021-03" db="EMBL/GenBank/DDBJ databases">
        <title>Draft genome sequence of rust myrtle Austropuccinia psidii MF-1, a brazilian biotype.</title>
        <authorList>
            <person name="Quecine M.C."/>
            <person name="Pachon D.M.R."/>
            <person name="Bonatelli M.L."/>
            <person name="Correr F.H."/>
            <person name="Franceschini L.M."/>
            <person name="Leite T.F."/>
            <person name="Margarido G.R.A."/>
            <person name="Almeida C.A."/>
            <person name="Ferrarezi J.A."/>
            <person name="Labate C.A."/>
        </authorList>
    </citation>
    <scope>NUCLEOTIDE SEQUENCE</scope>
    <source>
        <strain evidence="16">MF-1</strain>
    </source>
</reference>
<dbReference type="InterPro" id="IPR036397">
    <property type="entry name" value="RNaseH_sf"/>
</dbReference>
<dbReference type="GO" id="GO:0032196">
    <property type="term" value="P:transposition"/>
    <property type="evidence" value="ECO:0007669"/>
    <property type="project" value="UniProtKB-KW"/>
</dbReference>
<keyword evidence="1" id="KW-0815">Transposition</keyword>
<proteinExistence type="predicted"/>
<evidence type="ECO:0000256" key="1">
    <source>
        <dbReference type="ARBA" id="ARBA00022578"/>
    </source>
</evidence>
<evidence type="ECO:0000256" key="4">
    <source>
        <dbReference type="ARBA" id="ARBA00022723"/>
    </source>
</evidence>
<evidence type="ECO:0000256" key="8">
    <source>
        <dbReference type="ARBA" id="ARBA00022884"/>
    </source>
</evidence>
<dbReference type="GO" id="GO:0015074">
    <property type="term" value="P:DNA integration"/>
    <property type="evidence" value="ECO:0007669"/>
    <property type="project" value="UniProtKB-KW"/>
</dbReference>
<evidence type="ECO:0000256" key="11">
    <source>
        <dbReference type="ARBA" id="ARBA00022932"/>
    </source>
</evidence>
<evidence type="ECO:0000313" key="17">
    <source>
        <dbReference type="Proteomes" id="UP000765509"/>
    </source>
</evidence>
<comment type="catalytic activity">
    <reaction evidence="14">
        <text>DNA(n) + a 2'-deoxyribonucleoside 5'-triphosphate = DNA(n+1) + diphosphate</text>
        <dbReference type="Rhea" id="RHEA:22508"/>
        <dbReference type="Rhea" id="RHEA-COMP:17339"/>
        <dbReference type="Rhea" id="RHEA-COMP:17340"/>
        <dbReference type="ChEBI" id="CHEBI:33019"/>
        <dbReference type="ChEBI" id="CHEBI:61560"/>
        <dbReference type="ChEBI" id="CHEBI:173112"/>
        <dbReference type="EC" id="2.7.7.7"/>
    </reaction>
</comment>
<evidence type="ECO:0000313" key="16">
    <source>
        <dbReference type="EMBL" id="MBW0472693.1"/>
    </source>
</evidence>
<dbReference type="GO" id="GO:0004519">
    <property type="term" value="F:endonuclease activity"/>
    <property type="evidence" value="ECO:0007669"/>
    <property type="project" value="UniProtKB-KW"/>
</dbReference>
<keyword evidence="2" id="KW-0548">Nucleotidyltransferase</keyword>
<dbReference type="SUPFAM" id="SSF53098">
    <property type="entry name" value="Ribonuclease H-like"/>
    <property type="match status" value="1"/>
</dbReference>
<keyword evidence="8" id="KW-0694">RNA-binding</keyword>
<keyword evidence="12" id="KW-0233">DNA recombination</keyword>
<dbReference type="Proteomes" id="UP000765509">
    <property type="component" value="Unassembled WGS sequence"/>
</dbReference>
<organism evidence="16 17">
    <name type="scientific">Austropuccinia psidii MF-1</name>
    <dbReference type="NCBI Taxonomy" id="1389203"/>
    <lineage>
        <taxon>Eukaryota</taxon>
        <taxon>Fungi</taxon>
        <taxon>Dikarya</taxon>
        <taxon>Basidiomycota</taxon>
        <taxon>Pucciniomycotina</taxon>
        <taxon>Pucciniomycetes</taxon>
        <taxon>Pucciniales</taxon>
        <taxon>Sphaerophragmiaceae</taxon>
        <taxon>Austropuccinia</taxon>
    </lineage>
</organism>
<evidence type="ECO:0000256" key="9">
    <source>
        <dbReference type="ARBA" id="ARBA00022908"/>
    </source>
</evidence>
<dbReference type="PROSITE" id="PS50994">
    <property type="entry name" value="INTEGRASE"/>
    <property type="match status" value="1"/>
</dbReference>
<dbReference type="GO" id="GO:0005634">
    <property type="term" value="C:nucleus"/>
    <property type="evidence" value="ECO:0007669"/>
    <property type="project" value="UniProtKB-ARBA"/>
</dbReference>
<dbReference type="Gene3D" id="3.30.420.10">
    <property type="entry name" value="Ribonuclease H-like superfamily/Ribonuclease H"/>
    <property type="match status" value="1"/>
</dbReference>
<evidence type="ECO:0000256" key="14">
    <source>
        <dbReference type="ARBA" id="ARBA00049244"/>
    </source>
</evidence>
<accession>A0A9Q3BX88</accession>
<keyword evidence="10" id="KW-0695">RNA-directed DNA polymerase</keyword>
<keyword evidence="7" id="KW-0460">Magnesium</keyword>
<keyword evidence="3" id="KW-0540">Nuclease</keyword>
<dbReference type="InterPro" id="IPR039537">
    <property type="entry name" value="Retrotran_Ty1/copia-like"/>
</dbReference>